<keyword evidence="6 9" id="KW-0378">Hydrolase</keyword>
<dbReference type="GO" id="GO:0004190">
    <property type="term" value="F:aspartic-type endopeptidase activity"/>
    <property type="evidence" value="ECO:0007669"/>
    <property type="project" value="UniProtKB-EC"/>
</dbReference>
<evidence type="ECO:0000313" key="13">
    <source>
        <dbReference type="Proteomes" id="UP001265259"/>
    </source>
</evidence>
<gene>
    <name evidence="9 12" type="primary">lspA</name>
    <name evidence="12" type="ORF">RM543_00130</name>
</gene>
<comment type="caution">
    <text evidence="12">The sequence shown here is derived from an EMBL/GenBank/DDBJ whole genome shotgun (WGS) entry which is preliminary data.</text>
</comment>
<proteinExistence type="inferred from homology"/>
<dbReference type="InterPro" id="IPR001872">
    <property type="entry name" value="Peptidase_A8"/>
</dbReference>
<dbReference type="PANTHER" id="PTHR33695">
    <property type="entry name" value="LIPOPROTEIN SIGNAL PEPTIDASE"/>
    <property type="match status" value="1"/>
</dbReference>
<evidence type="ECO:0000256" key="9">
    <source>
        <dbReference type="HAMAP-Rule" id="MF_00161"/>
    </source>
</evidence>
<evidence type="ECO:0000256" key="10">
    <source>
        <dbReference type="RuleBase" id="RU000594"/>
    </source>
</evidence>
<evidence type="ECO:0000256" key="11">
    <source>
        <dbReference type="RuleBase" id="RU004181"/>
    </source>
</evidence>
<evidence type="ECO:0000256" key="6">
    <source>
        <dbReference type="ARBA" id="ARBA00022801"/>
    </source>
</evidence>
<evidence type="ECO:0000256" key="3">
    <source>
        <dbReference type="ARBA" id="ARBA00022670"/>
    </source>
</evidence>
<keyword evidence="3 9" id="KW-0645">Protease</keyword>
<evidence type="ECO:0000256" key="7">
    <source>
        <dbReference type="ARBA" id="ARBA00022989"/>
    </source>
</evidence>
<evidence type="ECO:0000256" key="2">
    <source>
        <dbReference type="ARBA" id="ARBA00022475"/>
    </source>
</evidence>
<dbReference type="Pfam" id="PF01252">
    <property type="entry name" value="Peptidase_A8"/>
    <property type="match status" value="1"/>
</dbReference>
<dbReference type="EMBL" id="JAVRHL010000001">
    <property type="protein sequence ID" value="MDT0681075.1"/>
    <property type="molecule type" value="Genomic_DNA"/>
</dbReference>
<dbReference type="HAMAP" id="MF_00161">
    <property type="entry name" value="LspA"/>
    <property type="match status" value="1"/>
</dbReference>
<protein>
    <recommendedName>
        <fullName evidence="9">Lipoprotein signal peptidase</fullName>
        <ecNumber evidence="9">3.4.23.36</ecNumber>
    </recommendedName>
    <alternativeName>
        <fullName evidence="9">Prolipoprotein signal peptidase</fullName>
    </alternativeName>
    <alternativeName>
        <fullName evidence="9">Signal peptidase II</fullName>
        <shortName evidence="9">SPase II</shortName>
    </alternativeName>
</protein>
<dbReference type="PANTHER" id="PTHR33695:SF1">
    <property type="entry name" value="LIPOPROTEIN SIGNAL PEPTIDASE"/>
    <property type="match status" value="1"/>
</dbReference>
<evidence type="ECO:0000256" key="5">
    <source>
        <dbReference type="ARBA" id="ARBA00022750"/>
    </source>
</evidence>
<comment type="function">
    <text evidence="9 10">This protein specifically catalyzes the removal of signal peptides from prolipoproteins.</text>
</comment>
<dbReference type="PROSITE" id="PS00855">
    <property type="entry name" value="SPASE_II"/>
    <property type="match status" value="1"/>
</dbReference>
<evidence type="ECO:0000256" key="1">
    <source>
        <dbReference type="ARBA" id="ARBA00006139"/>
    </source>
</evidence>
<keyword evidence="8 9" id="KW-0472">Membrane</keyword>
<comment type="subcellular location">
    <subcellularLocation>
        <location evidence="9">Cell membrane</location>
        <topology evidence="9">Multi-pass membrane protein</topology>
    </subcellularLocation>
</comment>
<keyword evidence="2 9" id="KW-1003">Cell membrane</keyword>
<name>A0ABU3DBP2_9RHOB</name>
<comment type="catalytic activity">
    <reaction evidence="9 10">
        <text>Release of signal peptides from bacterial membrane prolipoproteins. Hydrolyzes -Xaa-Yaa-Zaa-|-(S,diacylglyceryl)Cys-, in which Xaa is hydrophobic (preferably Leu), and Yaa (Ala or Ser) and Zaa (Gly or Ala) have small, neutral side chains.</text>
        <dbReference type="EC" id="3.4.23.36"/>
    </reaction>
</comment>
<keyword evidence="4 9" id="KW-0812">Transmembrane</keyword>
<dbReference type="EC" id="3.4.23.36" evidence="9"/>
<dbReference type="PRINTS" id="PR00781">
    <property type="entry name" value="LIPOSIGPTASE"/>
</dbReference>
<keyword evidence="5 9" id="KW-0064">Aspartyl protease</keyword>
<keyword evidence="7 9" id="KW-1133">Transmembrane helix</keyword>
<evidence type="ECO:0000256" key="4">
    <source>
        <dbReference type="ARBA" id="ARBA00022692"/>
    </source>
</evidence>
<feature type="transmembrane region" description="Helical" evidence="9">
    <location>
        <begin position="61"/>
        <end position="80"/>
    </location>
</feature>
<accession>A0ABU3DBP2</accession>
<feature type="active site" evidence="9">
    <location>
        <position position="134"/>
    </location>
</feature>
<dbReference type="NCBIfam" id="TIGR00077">
    <property type="entry name" value="lspA"/>
    <property type="match status" value="1"/>
</dbReference>
<feature type="transmembrane region" description="Helical" evidence="9">
    <location>
        <begin position="128"/>
        <end position="147"/>
    </location>
</feature>
<sequence length="155" mass="16813">MRTFWITSVLAFVVDQVSKYWVFYGLGVAGSRGLEVLPPYLVFITGYNTGINFGLFAAGEARLVLIGLALAISLMLAIWARRSFTTWVQYASAGLVVGGALGNALDRLFHPGVMDFLNMSCCGIDNPYIFNLADVFIFAGAAGLLLFTGERKKSP</sequence>
<evidence type="ECO:0000256" key="8">
    <source>
        <dbReference type="ARBA" id="ARBA00023136"/>
    </source>
</evidence>
<comment type="similarity">
    <text evidence="1 9 11">Belongs to the peptidase A8 family.</text>
</comment>
<feature type="transmembrane region" description="Helical" evidence="9">
    <location>
        <begin position="87"/>
        <end position="108"/>
    </location>
</feature>
<dbReference type="Proteomes" id="UP001265259">
    <property type="component" value="Unassembled WGS sequence"/>
</dbReference>
<reference evidence="12 13" key="1">
    <citation type="submission" date="2023-09" db="EMBL/GenBank/DDBJ databases">
        <authorList>
            <person name="Rey-Velasco X."/>
        </authorList>
    </citation>
    <scope>NUCLEOTIDE SEQUENCE [LARGE SCALE GENOMIC DNA]</scope>
    <source>
        <strain evidence="12 13">F158</strain>
    </source>
</reference>
<dbReference type="RefSeq" id="WP_311688466.1">
    <property type="nucleotide sequence ID" value="NZ_JAVRHL010000001.1"/>
</dbReference>
<keyword evidence="13" id="KW-1185">Reference proteome</keyword>
<evidence type="ECO:0000313" key="12">
    <source>
        <dbReference type="EMBL" id="MDT0681075.1"/>
    </source>
</evidence>
<organism evidence="12 13">
    <name type="scientific">Tropicimonas omnivorans</name>
    <dbReference type="NCBI Taxonomy" id="3075590"/>
    <lineage>
        <taxon>Bacteria</taxon>
        <taxon>Pseudomonadati</taxon>
        <taxon>Pseudomonadota</taxon>
        <taxon>Alphaproteobacteria</taxon>
        <taxon>Rhodobacterales</taxon>
        <taxon>Roseobacteraceae</taxon>
        <taxon>Tropicimonas</taxon>
    </lineage>
</organism>
<comment type="caution">
    <text evidence="9">Lacks conserved residue(s) required for the propagation of feature annotation.</text>
</comment>
<comment type="pathway">
    <text evidence="9">Protein modification; lipoprotein biosynthesis (signal peptide cleavage).</text>
</comment>
<feature type="active site" evidence="9">
    <location>
        <position position="115"/>
    </location>
</feature>